<sequence>MVKGKNTNSLMRHLRDNHNIDIQGSKDKKNLMNMGYYHGYKGYRYIKIPQNTIEFQSFSEVVAIYEFDMMLKTIFYPNLMMLETALKNHVLEVIIKKGSADFEHVFTNLLNDYKKENAGSKKYKKKMKSRLNLRDHIYDTISRSFASDKPVIQHFFHKNEPIPLWAIFEVITLGSFGSFVHCLNEETRLEIANEIGLKSTNHNHNGRLVEKMVFAIKDLRNAVAHNSVIFDCRFKQGEPAAELKAFLSSETGVRDVTFDNIVDYLVLVIYLKKNFGATKTELKKIIKDFSRECEHFGEVIPREAYSAILGTDFRTKITRLLRYV</sequence>
<accession>A0ABZ0KVB2</accession>
<protein>
    <submittedName>
        <fullName evidence="1">Abi family protein</fullName>
    </submittedName>
</protein>
<dbReference type="EMBL" id="CP116341">
    <property type="protein sequence ID" value="WOV83900.1"/>
    <property type="molecule type" value="Genomic_DNA"/>
</dbReference>
<name>A0ABZ0KVB2_9BACL</name>
<dbReference type="Proteomes" id="UP001303532">
    <property type="component" value="Chromosome"/>
</dbReference>
<organism evidence="1 2">
    <name type="scientific">Sporosarcina jeotgali</name>
    <dbReference type="NCBI Taxonomy" id="3020056"/>
    <lineage>
        <taxon>Bacteria</taxon>
        <taxon>Bacillati</taxon>
        <taxon>Bacillota</taxon>
        <taxon>Bacilli</taxon>
        <taxon>Bacillales</taxon>
        <taxon>Caryophanaceae</taxon>
        <taxon>Sporosarcina</taxon>
    </lineage>
</organism>
<dbReference type="InterPro" id="IPR011664">
    <property type="entry name" value="Abi_system_AbiD/AbiF-like"/>
</dbReference>
<evidence type="ECO:0000313" key="2">
    <source>
        <dbReference type="Proteomes" id="UP001303532"/>
    </source>
</evidence>
<dbReference type="Pfam" id="PF07751">
    <property type="entry name" value="Abi_2"/>
    <property type="match status" value="1"/>
</dbReference>
<dbReference type="RefSeq" id="WP_323691588.1">
    <property type="nucleotide sequence ID" value="NZ_CP116341.1"/>
</dbReference>
<reference evidence="1 2" key="1">
    <citation type="submission" date="2023-01" db="EMBL/GenBank/DDBJ databases">
        <title>Sporosarcina sp. nov., isolated from Korean tranditional fermented seafood 'Jeotgal'.</title>
        <authorList>
            <person name="Yang A.-I."/>
        </authorList>
    </citation>
    <scope>NUCLEOTIDE SEQUENCE [LARGE SCALE GENOMIC DNA]</scope>
    <source>
        <strain evidence="1 2">B2O-1</strain>
    </source>
</reference>
<gene>
    <name evidence="1" type="ORF">PGH26_13605</name>
</gene>
<keyword evidence="2" id="KW-1185">Reference proteome</keyword>
<proteinExistence type="predicted"/>
<evidence type="ECO:0000313" key="1">
    <source>
        <dbReference type="EMBL" id="WOV83900.1"/>
    </source>
</evidence>